<dbReference type="Proteomes" id="UP000708148">
    <property type="component" value="Unassembled WGS sequence"/>
</dbReference>
<dbReference type="Gene3D" id="3.50.50.100">
    <property type="match status" value="1"/>
</dbReference>
<dbReference type="PANTHER" id="PTHR42913">
    <property type="entry name" value="APOPTOSIS-INDUCING FACTOR 1"/>
    <property type="match status" value="1"/>
</dbReference>
<dbReference type="PANTHER" id="PTHR42913:SF9">
    <property type="entry name" value="SLR1591 PROTEIN"/>
    <property type="match status" value="1"/>
</dbReference>
<protein>
    <recommendedName>
        <fullName evidence="5">FAD/NAD(P)-binding domain-containing protein</fullName>
    </recommendedName>
</protein>
<name>A0A8S1J6Q7_9CHLO</name>
<keyword evidence="3" id="KW-0274">FAD</keyword>
<evidence type="ECO:0000313" key="7">
    <source>
        <dbReference type="Proteomes" id="UP000708148"/>
    </source>
</evidence>
<dbReference type="GO" id="GO:0003955">
    <property type="term" value="F:NAD(P)H dehydrogenase (quinone) activity"/>
    <property type="evidence" value="ECO:0007669"/>
    <property type="project" value="TreeGrafter"/>
</dbReference>
<reference evidence="6" key="1">
    <citation type="submission" date="2020-12" db="EMBL/GenBank/DDBJ databases">
        <authorList>
            <person name="Iha C."/>
        </authorList>
    </citation>
    <scope>NUCLEOTIDE SEQUENCE</scope>
</reference>
<comment type="caution">
    <text evidence="6">The sequence shown here is derived from an EMBL/GenBank/DDBJ whole genome shotgun (WGS) entry which is preliminary data.</text>
</comment>
<gene>
    <name evidence="6" type="ORF">OSTQU699_LOCUS8231</name>
</gene>
<organism evidence="6 7">
    <name type="scientific">Ostreobium quekettii</name>
    <dbReference type="NCBI Taxonomy" id="121088"/>
    <lineage>
        <taxon>Eukaryota</taxon>
        <taxon>Viridiplantae</taxon>
        <taxon>Chlorophyta</taxon>
        <taxon>core chlorophytes</taxon>
        <taxon>Ulvophyceae</taxon>
        <taxon>TCBD clade</taxon>
        <taxon>Bryopsidales</taxon>
        <taxon>Ostreobineae</taxon>
        <taxon>Ostreobiaceae</taxon>
        <taxon>Ostreobium</taxon>
    </lineage>
</organism>
<keyword evidence="2" id="KW-0285">Flavoprotein</keyword>
<evidence type="ECO:0000256" key="1">
    <source>
        <dbReference type="ARBA" id="ARBA00001974"/>
    </source>
</evidence>
<evidence type="ECO:0000313" key="6">
    <source>
        <dbReference type="EMBL" id="CAD7702874.1"/>
    </source>
</evidence>
<evidence type="ECO:0000259" key="5">
    <source>
        <dbReference type="Pfam" id="PF07992"/>
    </source>
</evidence>
<dbReference type="InterPro" id="IPR023753">
    <property type="entry name" value="FAD/NAD-binding_dom"/>
</dbReference>
<accession>A0A8S1J6Q7</accession>
<keyword evidence="7" id="KW-1185">Reference proteome</keyword>
<dbReference type="InterPro" id="IPR051169">
    <property type="entry name" value="NADH-Q_oxidoreductase"/>
</dbReference>
<feature type="non-terminal residue" evidence="6">
    <location>
        <position position="195"/>
    </location>
</feature>
<comment type="cofactor">
    <cofactor evidence="1">
        <name>FAD</name>
        <dbReference type="ChEBI" id="CHEBI:57692"/>
    </cofactor>
</comment>
<dbReference type="GO" id="GO:0019646">
    <property type="term" value="P:aerobic electron transport chain"/>
    <property type="evidence" value="ECO:0007669"/>
    <property type="project" value="TreeGrafter"/>
</dbReference>
<sequence>MLSAGVPITKELVLLGGGHSHVEVLRSFGMKPVPGTRLTLVTRDVHTPYSGMLPGYVSGFYEYDECHIDLRQLAAFAGARFLHAEASGIDLASRRLMLSGRPHLQYDVLSINTGITPDQESVPGAREYTTAVKPVNSFIDRFHQVLAKVQRAGRALTIAVVGGGAGGVELALAVRHRLEDMRIHAGKPKEASAKI</sequence>
<feature type="domain" description="FAD/NAD(P)-binding" evidence="5">
    <location>
        <begin position="11"/>
        <end position="176"/>
    </location>
</feature>
<evidence type="ECO:0000256" key="4">
    <source>
        <dbReference type="ARBA" id="ARBA00023002"/>
    </source>
</evidence>
<proteinExistence type="predicted"/>
<evidence type="ECO:0000256" key="2">
    <source>
        <dbReference type="ARBA" id="ARBA00022630"/>
    </source>
</evidence>
<keyword evidence="4" id="KW-0560">Oxidoreductase</keyword>
<dbReference type="Pfam" id="PF07992">
    <property type="entry name" value="Pyr_redox_2"/>
    <property type="match status" value="1"/>
</dbReference>
<dbReference type="OrthoDB" id="409395at2759"/>
<dbReference type="InterPro" id="IPR036188">
    <property type="entry name" value="FAD/NAD-bd_sf"/>
</dbReference>
<dbReference type="EMBL" id="CAJHUC010001983">
    <property type="protein sequence ID" value="CAD7702874.1"/>
    <property type="molecule type" value="Genomic_DNA"/>
</dbReference>
<dbReference type="AlphaFoldDB" id="A0A8S1J6Q7"/>
<evidence type="ECO:0000256" key="3">
    <source>
        <dbReference type="ARBA" id="ARBA00022827"/>
    </source>
</evidence>
<dbReference type="SUPFAM" id="SSF51905">
    <property type="entry name" value="FAD/NAD(P)-binding domain"/>
    <property type="match status" value="1"/>
</dbReference>